<sequence>MKPVLWDATQLTAATGIHERSLTISNYSDSSQKQSLTEIILAIFRLKTALLENGNELVRTIVTDSTNWQVLGALALANHAMTAPMVAESMGMTRQGAQKRLNKLAEDGLVKPHSNPRHDRSPIWELTDTGQEAYQQIMSRYDVWLQSLLPQFQSASADLATTRQVLTELEKALNHTDIKNDVLPNIDGGHPISKTNTP</sequence>
<proteinExistence type="predicted"/>
<name>A0ABY4ND28_9BURK</name>
<dbReference type="EMBL" id="CP094619">
    <property type="protein sequence ID" value="UQN34950.1"/>
    <property type="molecule type" value="Genomic_DNA"/>
</dbReference>
<dbReference type="InterPro" id="IPR036390">
    <property type="entry name" value="WH_DNA-bd_sf"/>
</dbReference>
<dbReference type="Proteomes" id="UP000831759">
    <property type="component" value="Chromosome"/>
</dbReference>
<dbReference type="Gene3D" id="1.10.10.10">
    <property type="entry name" value="Winged helix-like DNA-binding domain superfamily/Winged helix DNA-binding domain"/>
    <property type="match status" value="1"/>
</dbReference>
<dbReference type="InterPro" id="IPR000835">
    <property type="entry name" value="HTH_MarR-typ"/>
</dbReference>
<accession>A0ABY4ND28</accession>
<dbReference type="SUPFAM" id="SSF46785">
    <property type="entry name" value="Winged helix' DNA-binding domain"/>
    <property type="match status" value="1"/>
</dbReference>
<feature type="domain" description="HTH marR-type" evidence="1">
    <location>
        <begin position="36"/>
        <end position="171"/>
    </location>
</feature>
<dbReference type="RefSeq" id="WP_108727716.1">
    <property type="nucleotide sequence ID" value="NZ_CP094619.1"/>
</dbReference>
<evidence type="ECO:0000259" key="1">
    <source>
        <dbReference type="PROSITE" id="PS50995"/>
    </source>
</evidence>
<dbReference type="Pfam" id="PF12802">
    <property type="entry name" value="MarR_2"/>
    <property type="match status" value="1"/>
</dbReference>
<reference evidence="2 3" key="1">
    <citation type="journal article" date="2022" name="Int. J. Syst. Evol. Microbiol.">
        <title>Characterization of Alcaligenes aquatilis as a novel member of heterotrophic nitrifier-aerobic denitrifier and its performance in treating piggery wastewater.</title>
        <authorList>
            <person name="Cao X."/>
            <person name="Zhao B."/>
            <person name="Wu Y."/>
            <person name="Huang J."/>
            <person name="Wang H."/>
            <person name="Sun X."/>
            <person name="Li S."/>
        </authorList>
    </citation>
    <scope>NUCLEOTIDE SEQUENCE [LARGE SCALE GENOMIC DNA]</scope>
    <source>
        <strain evidence="2 3">AS1</strain>
    </source>
</reference>
<protein>
    <submittedName>
        <fullName evidence="2">MarR family transcriptional regulator</fullName>
    </submittedName>
</protein>
<evidence type="ECO:0000313" key="2">
    <source>
        <dbReference type="EMBL" id="UQN34950.1"/>
    </source>
</evidence>
<organism evidence="2 3">
    <name type="scientific">Alcaligenes aquatilis</name>
    <dbReference type="NCBI Taxonomy" id="323284"/>
    <lineage>
        <taxon>Bacteria</taxon>
        <taxon>Pseudomonadati</taxon>
        <taxon>Pseudomonadota</taxon>
        <taxon>Betaproteobacteria</taxon>
        <taxon>Burkholderiales</taxon>
        <taxon>Alcaligenaceae</taxon>
        <taxon>Alcaligenes</taxon>
    </lineage>
</organism>
<keyword evidence="3" id="KW-1185">Reference proteome</keyword>
<gene>
    <name evidence="2" type="ORF">MTR80_11625</name>
</gene>
<evidence type="ECO:0000313" key="3">
    <source>
        <dbReference type="Proteomes" id="UP000831759"/>
    </source>
</evidence>
<dbReference type="InterPro" id="IPR036388">
    <property type="entry name" value="WH-like_DNA-bd_sf"/>
</dbReference>
<dbReference type="PROSITE" id="PS50995">
    <property type="entry name" value="HTH_MARR_2"/>
    <property type="match status" value="1"/>
</dbReference>
<dbReference type="GeneID" id="96869595"/>